<dbReference type="InterPro" id="IPR012349">
    <property type="entry name" value="Split_barrel_FMN-bd"/>
</dbReference>
<dbReference type="GO" id="GO:0005829">
    <property type="term" value="C:cytosol"/>
    <property type="evidence" value="ECO:0007669"/>
    <property type="project" value="TreeGrafter"/>
</dbReference>
<evidence type="ECO:0000313" key="4">
    <source>
        <dbReference type="Proteomes" id="UP000612893"/>
    </source>
</evidence>
<feature type="domain" description="Pyridoxamine 5'-phosphate oxidase N-terminal" evidence="2">
    <location>
        <begin position="6"/>
        <end position="126"/>
    </location>
</feature>
<accession>A0A934NCW0</accession>
<evidence type="ECO:0000256" key="1">
    <source>
        <dbReference type="ARBA" id="ARBA00023002"/>
    </source>
</evidence>
<organism evidence="3 4">
    <name type="scientific">Candidatus Nephthysia bennettiae</name>
    <dbReference type="NCBI Taxonomy" id="3127016"/>
    <lineage>
        <taxon>Bacteria</taxon>
        <taxon>Bacillati</taxon>
        <taxon>Candidatus Dormiibacterota</taxon>
        <taxon>Candidatus Dormibacteria</taxon>
        <taxon>Candidatus Dormibacterales</taxon>
        <taxon>Candidatus Dormibacteraceae</taxon>
        <taxon>Candidatus Nephthysia</taxon>
    </lineage>
</organism>
<dbReference type="GO" id="GO:0070967">
    <property type="term" value="F:coenzyme F420 binding"/>
    <property type="evidence" value="ECO:0007669"/>
    <property type="project" value="TreeGrafter"/>
</dbReference>
<dbReference type="InterPro" id="IPR052019">
    <property type="entry name" value="F420H2_bilvrd_red/Heme_oxyg"/>
</dbReference>
<dbReference type="EMBL" id="JAEKNR010000080">
    <property type="protein sequence ID" value="MBJ7597787.1"/>
    <property type="molecule type" value="Genomic_DNA"/>
</dbReference>
<evidence type="ECO:0000313" key="3">
    <source>
        <dbReference type="EMBL" id="MBJ7597787.1"/>
    </source>
</evidence>
<dbReference type="GO" id="GO:0016627">
    <property type="term" value="F:oxidoreductase activity, acting on the CH-CH group of donors"/>
    <property type="evidence" value="ECO:0007669"/>
    <property type="project" value="TreeGrafter"/>
</dbReference>
<dbReference type="Pfam" id="PF01243">
    <property type="entry name" value="PNPOx_N"/>
    <property type="match status" value="1"/>
</dbReference>
<dbReference type="Gene3D" id="2.30.110.10">
    <property type="entry name" value="Electron Transport, Fmn-binding Protein, Chain A"/>
    <property type="match status" value="1"/>
</dbReference>
<dbReference type="Proteomes" id="UP000612893">
    <property type="component" value="Unassembled WGS sequence"/>
</dbReference>
<reference evidence="3" key="1">
    <citation type="submission" date="2020-10" db="EMBL/GenBank/DDBJ databases">
        <title>Ca. Dormibacterota MAGs.</title>
        <authorList>
            <person name="Montgomery K."/>
        </authorList>
    </citation>
    <scope>NUCLEOTIDE SEQUENCE [LARGE SCALE GENOMIC DNA]</scope>
    <source>
        <strain evidence="3">SC8812_S17_10</strain>
    </source>
</reference>
<dbReference type="InterPro" id="IPR011576">
    <property type="entry name" value="Pyridox_Oxase_N"/>
</dbReference>
<comment type="caution">
    <text evidence="3">The sequence shown here is derived from an EMBL/GenBank/DDBJ whole genome shotgun (WGS) entry which is preliminary data.</text>
</comment>
<name>A0A934NCW0_9BACT</name>
<keyword evidence="1" id="KW-0560">Oxidoreductase</keyword>
<evidence type="ECO:0000259" key="2">
    <source>
        <dbReference type="Pfam" id="PF01243"/>
    </source>
</evidence>
<dbReference type="RefSeq" id="WP_338200283.1">
    <property type="nucleotide sequence ID" value="NZ_JAEKNR010000080.1"/>
</dbReference>
<sequence length="139" mass="15699">MATSVIPDELRDLFEEPTLAHVSYLNGKGQIMSWPMWVDYDGEHLLISSPVGSQKGRSFRERPQVAISIVSAKNPFHWLSVSGRVVGIRPDEDLAFIDRMSQKYVGTGYQRRSPREIFTVAIDRVSPSTESSARWSRSS</sequence>
<dbReference type="AlphaFoldDB" id="A0A934NCW0"/>
<protein>
    <submittedName>
        <fullName evidence="3">Pyridoxamine 5'-phosphate oxidase family protein</fullName>
    </submittedName>
</protein>
<keyword evidence="4" id="KW-1185">Reference proteome</keyword>
<dbReference type="PANTHER" id="PTHR35176">
    <property type="entry name" value="HEME OXYGENASE HI_0854-RELATED"/>
    <property type="match status" value="1"/>
</dbReference>
<dbReference type="PANTHER" id="PTHR35176:SF6">
    <property type="entry name" value="HEME OXYGENASE HI_0854-RELATED"/>
    <property type="match status" value="1"/>
</dbReference>
<dbReference type="SUPFAM" id="SSF50475">
    <property type="entry name" value="FMN-binding split barrel"/>
    <property type="match status" value="1"/>
</dbReference>
<proteinExistence type="predicted"/>
<gene>
    <name evidence="3" type="ORF">JF922_06845</name>
</gene>